<dbReference type="Proteomes" id="UP000234585">
    <property type="component" value="Unassembled WGS sequence"/>
</dbReference>
<evidence type="ECO:0000313" key="4">
    <source>
        <dbReference type="Proteomes" id="UP000234585"/>
    </source>
</evidence>
<reference evidence="3 4" key="1">
    <citation type="submission" date="2017-12" db="EMBL/GenBank/DDBJ databases">
        <authorList>
            <consortium name="DOE Joint Genome Institute"/>
            <person name="Haridas S."/>
            <person name="Kjaerbolling I."/>
            <person name="Vesth T.C."/>
            <person name="Frisvad J.C."/>
            <person name="Nybo J.L."/>
            <person name="Theobald S."/>
            <person name="Kuo A."/>
            <person name="Bowyer P."/>
            <person name="Matsuda Y."/>
            <person name="Mondo S."/>
            <person name="Lyhne E.K."/>
            <person name="Kogle M.E."/>
            <person name="Clum A."/>
            <person name="Lipzen A."/>
            <person name="Salamov A."/>
            <person name="Ngan C.Y."/>
            <person name="Daum C."/>
            <person name="Chiniquy J."/>
            <person name="Barry K."/>
            <person name="LaButti K."/>
            <person name="Simmons B.A."/>
            <person name="Magnuson J.K."/>
            <person name="Mortensen U.H."/>
            <person name="Larsen T.O."/>
            <person name="Grigoriev I.V."/>
            <person name="Baker S.E."/>
            <person name="Andersen M.R."/>
            <person name="Nordberg H.P."/>
            <person name="Cantor M.N."/>
            <person name="Hua S.X."/>
        </authorList>
    </citation>
    <scope>NUCLEOTIDE SEQUENCE [LARGE SCALE GENOMIC DNA]</scope>
    <source>
        <strain evidence="3 4">CBS 102.13</strain>
    </source>
</reference>
<feature type="transmembrane region" description="Helical" evidence="1">
    <location>
        <begin position="385"/>
        <end position="406"/>
    </location>
</feature>
<keyword evidence="4" id="KW-1185">Reference proteome</keyword>
<keyword evidence="1" id="KW-0812">Transmembrane</keyword>
<feature type="domain" description="Glycosyltransferase 2-like" evidence="2">
    <location>
        <begin position="199"/>
        <end position="391"/>
    </location>
</feature>
<keyword evidence="1" id="KW-0472">Membrane</keyword>
<dbReference type="EMBL" id="KZ559146">
    <property type="protein sequence ID" value="PLB37078.1"/>
    <property type="molecule type" value="Genomic_DNA"/>
</dbReference>
<sequence>MIVDKCGQSAMHPSWKHSNRIYSILRFNYIVFPCTLLLTFFGLRSLVSYTGYYAEATDGGWTRSATIHASITALFFFLQIPPYANTLGLCLPMQPFKYSKGPKTRRLGTLRVCLVTKGTNIQAAINSARCWDVLSHRNHPSVTFHVLVDNDNGDEFRQHLPSYIQVDQVPKHVPSKRAMYKARALEHFRQKYKLSKEDWVLHLDEESEIDEHVMVQSLNFIERGTAQFGNGTIYYTSVNHWTNTFLSAAEVVRLAEDYGRFHFPFKIFGRPLLGWIHGSWMLINGEVENTIKWDTDNVCEDYWFGYHAAKHGFKFEWVHALFREQPPVSMMDFWRQRRRWYTGIWSLNRMTVRLALIAAGLGGVGIFIFPFIGVFGIRVTVPHWYWYWMLFNDATAIHALVVAGVLQDLSVANISIISICYHAITSLVLSPFAHILQTMALFTALAVPSKGYCVIDKS</sequence>
<dbReference type="Pfam" id="PF13632">
    <property type="entry name" value="Glyco_trans_2_3"/>
    <property type="match status" value="1"/>
</dbReference>
<dbReference type="AlphaFoldDB" id="A0A2I2F8Z7"/>
<proteinExistence type="predicted"/>
<evidence type="ECO:0000259" key="2">
    <source>
        <dbReference type="Pfam" id="PF13632"/>
    </source>
</evidence>
<dbReference type="RefSeq" id="XP_024671090.1">
    <property type="nucleotide sequence ID" value="XM_024817556.1"/>
</dbReference>
<dbReference type="STRING" id="41067.A0A2I2F8Z7"/>
<dbReference type="SUPFAM" id="SSF53448">
    <property type="entry name" value="Nucleotide-diphospho-sugar transferases"/>
    <property type="match status" value="1"/>
</dbReference>
<gene>
    <name evidence="3" type="ORF">BDW47DRAFT_132463</name>
</gene>
<dbReference type="OrthoDB" id="5819582at2759"/>
<evidence type="ECO:0000256" key="1">
    <source>
        <dbReference type="SAM" id="Phobius"/>
    </source>
</evidence>
<protein>
    <submittedName>
        <fullName evidence="3">Glycosyltransferase like family 2-domain-containing protein</fullName>
    </submittedName>
</protein>
<feature type="transmembrane region" description="Helical" evidence="1">
    <location>
        <begin position="67"/>
        <end position="91"/>
    </location>
</feature>
<feature type="transmembrane region" description="Helical" evidence="1">
    <location>
        <begin position="411"/>
        <end position="429"/>
    </location>
</feature>
<dbReference type="InterPro" id="IPR027389">
    <property type="entry name" value="B_mannosylTrfase_Bre-3/Egh"/>
</dbReference>
<name>A0A2I2F8Z7_ASPCN</name>
<dbReference type="GO" id="GO:0005737">
    <property type="term" value="C:cytoplasm"/>
    <property type="evidence" value="ECO:0007669"/>
    <property type="project" value="TreeGrafter"/>
</dbReference>
<evidence type="ECO:0000313" key="3">
    <source>
        <dbReference type="EMBL" id="PLB37078.1"/>
    </source>
</evidence>
<dbReference type="PANTHER" id="PTHR16779:SF1">
    <property type="entry name" value="BETA-1,4-MANNOSYLTRANSFERASE EGH"/>
    <property type="match status" value="1"/>
</dbReference>
<accession>A0A2I2F8Z7</accession>
<dbReference type="InterPro" id="IPR001173">
    <property type="entry name" value="Glyco_trans_2-like"/>
</dbReference>
<organism evidence="3 4">
    <name type="scientific">Aspergillus candidus</name>
    <dbReference type="NCBI Taxonomy" id="41067"/>
    <lineage>
        <taxon>Eukaryota</taxon>
        <taxon>Fungi</taxon>
        <taxon>Dikarya</taxon>
        <taxon>Ascomycota</taxon>
        <taxon>Pezizomycotina</taxon>
        <taxon>Eurotiomycetes</taxon>
        <taxon>Eurotiomycetidae</taxon>
        <taxon>Eurotiales</taxon>
        <taxon>Aspergillaceae</taxon>
        <taxon>Aspergillus</taxon>
        <taxon>Aspergillus subgen. Circumdati</taxon>
    </lineage>
</organism>
<keyword evidence="1" id="KW-1133">Transmembrane helix</keyword>
<keyword evidence="3" id="KW-0808">Transferase</keyword>
<dbReference type="InterPro" id="IPR029044">
    <property type="entry name" value="Nucleotide-diphossugar_trans"/>
</dbReference>
<dbReference type="PANTHER" id="PTHR16779">
    <property type="entry name" value="BETA-1,4-MANNOSYLTRANSFERASE EGH"/>
    <property type="match status" value="1"/>
</dbReference>
<dbReference type="GO" id="GO:0019187">
    <property type="term" value="F:beta-1,4-mannosyltransferase activity"/>
    <property type="evidence" value="ECO:0007669"/>
    <property type="project" value="InterPro"/>
</dbReference>
<feature type="transmembrane region" description="Helical" evidence="1">
    <location>
        <begin position="354"/>
        <end position="379"/>
    </location>
</feature>
<dbReference type="GeneID" id="36524716"/>
<feature type="transmembrane region" description="Helical" evidence="1">
    <location>
        <begin position="27"/>
        <end position="47"/>
    </location>
</feature>